<evidence type="ECO:0000313" key="1">
    <source>
        <dbReference type="WBParaSite" id="MCU_013369-RA"/>
    </source>
</evidence>
<name>A0A5K3FZF7_MESCO</name>
<reference evidence="1" key="1">
    <citation type="submission" date="2019-11" db="UniProtKB">
        <authorList>
            <consortium name="WormBaseParasite"/>
        </authorList>
    </citation>
    <scope>IDENTIFICATION</scope>
</reference>
<sequence>MNKADITDKALFTNRMPETRQAPSFRVHHAGCATHEIPLLGRVSLWLAVYLPRMQLEGRGTEDRLDGVA</sequence>
<dbReference type="WBParaSite" id="MCU_013369-RA">
    <property type="protein sequence ID" value="MCU_013369-RA"/>
    <property type="gene ID" value="MCU_013369"/>
</dbReference>
<organism evidence="1">
    <name type="scientific">Mesocestoides corti</name>
    <name type="common">Flatworm</name>
    <dbReference type="NCBI Taxonomy" id="53468"/>
    <lineage>
        <taxon>Eukaryota</taxon>
        <taxon>Metazoa</taxon>
        <taxon>Spiralia</taxon>
        <taxon>Lophotrochozoa</taxon>
        <taxon>Platyhelminthes</taxon>
        <taxon>Cestoda</taxon>
        <taxon>Eucestoda</taxon>
        <taxon>Cyclophyllidea</taxon>
        <taxon>Mesocestoididae</taxon>
        <taxon>Mesocestoides</taxon>
    </lineage>
</organism>
<dbReference type="AlphaFoldDB" id="A0A5K3FZF7"/>
<proteinExistence type="predicted"/>
<protein>
    <submittedName>
        <fullName evidence="1">Uncharacterized protein</fullName>
    </submittedName>
</protein>
<accession>A0A5K3FZF7</accession>